<dbReference type="OrthoDB" id="1116632at2"/>
<dbReference type="SUPFAM" id="SSF53448">
    <property type="entry name" value="Nucleotide-diphospho-sugar transferases"/>
    <property type="match status" value="1"/>
</dbReference>
<evidence type="ECO:0000313" key="2">
    <source>
        <dbReference type="EMBL" id="AWA29775.1"/>
    </source>
</evidence>
<dbReference type="Proteomes" id="UP000244193">
    <property type="component" value="Chromosome"/>
</dbReference>
<keyword evidence="3" id="KW-1185">Reference proteome</keyword>
<evidence type="ECO:0000313" key="3">
    <source>
        <dbReference type="Proteomes" id="UP000244193"/>
    </source>
</evidence>
<dbReference type="EMBL" id="CP028811">
    <property type="protein sequence ID" value="AWA29775.1"/>
    <property type="molecule type" value="Genomic_DNA"/>
</dbReference>
<dbReference type="Pfam" id="PF00535">
    <property type="entry name" value="Glycos_transf_2"/>
    <property type="match status" value="1"/>
</dbReference>
<name>A0A2S0RDS6_9FLAO</name>
<proteinExistence type="predicted"/>
<dbReference type="CDD" id="cd00761">
    <property type="entry name" value="Glyco_tranf_GTA_type"/>
    <property type="match status" value="1"/>
</dbReference>
<sequence>MRSGDNPNKSTEAKVATVWHHVIMPVYIPHAEGYFRDSFKILRLSLESLIRTVAPGTYITVVDNGSAAEVSGYLDQLFHEGHINEIIHTINIGKINAVMKGLAGINSVFFTVCDQDILFLEHWQQASFAVFDDFPKAGVVGIIPMFNTFKTYSDHLLFDFLLSDRLKFRPVKNPEALQRFYDSIWTDRNYNQHRLKEILTLSSPNGEIAVVGSGHVVATYRRDIFDTFQKSYTRDLLSPESDKLFLDLPPLHSGYYRFTTYDNYAYHMGNAYESWMSGVSGQAIARTVSAPRNHPKLKQGLFVRFFGTFKKYFVQKIIFKPIFYRHFLKYKGLQSDQISTF</sequence>
<dbReference type="Gene3D" id="3.90.550.10">
    <property type="entry name" value="Spore Coat Polysaccharide Biosynthesis Protein SpsA, Chain A"/>
    <property type="match status" value="1"/>
</dbReference>
<feature type="domain" description="Glycosyltransferase 2-like" evidence="1">
    <location>
        <begin position="39"/>
        <end position="152"/>
    </location>
</feature>
<protein>
    <submittedName>
        <fullName evidence="2">Glycosyltransferase family 2 protein</fullName>
    </submittedName>
</protein>
<gene>
    <name evidence="2" type="ORF">HYN48_06615</name>
</gene>
<accession>A0A2S0RDS6</accession>
<reference evidence="2 3" key="1">
    <citation type="submission" date="2018-04" db="EMBL/GenBank/DDBJ databases">
        <title>Genome sequencing of Flavobacterium sp. HYN0048.</title>
        <authorList>
            <person name="Yi H."/>
            <person name="Baek C."/>
        </authorList>
    </citation>
    <scope>NUCLEOTIDE SEQUENCE [LARGE SCALE GENOMIC DNA]</scope>
    <source>
        <strain evidence="2 3">HYN0048</strain>
    </source>
</reference>
<dbReference type="AlphaFoldDB" id="A0A2S0RDS6"/>
<organism evidence="2 3">
    <name type="scientific">Flavobacterium magnum</name>
    <dbReference type="NCBI Taxonomy" id="2162713"/>
    <lineage>
        <taxon>Bacteria</taxon>
        <taxon>Pseudomonadati</taxon>
        <taxon>Bacteroidota</taxon>
        <taxon>Flavobacteriia</taxon>
        <taxon>Flavobacteriales</taxon>
        <taxon>Flavobacteriaceae</taxon>
        <taxon>Flavobacterium</taxon>
    </lineage>
</organism>
<dbReference type="InterPro" id="IPR001173">
    <property type="entry name" value="Glyco_trans_2-like"/>
</dbReference>
<keyword evidence="2" id="KW-0808">Transferase</keyword>
<evidence type="ECO:0000259" key="1">
    <source>
        <dbReference type="Pfam" id="PF00535"/>
    </source>
</evidence>
<dbReference type="InterPro" id="IPR029044">
    <property type="entry name" value="Nucleotide-diphossugar_trans"/>
</dbReference>
<dbReference type="RefSeq" id="WP_108370359.1">
    <property type="nucleotide sequence ID" value="NZ_CP028811.1"/>
</dbReference>
<dbReference type="KEGG" id="fmg:HYN48_06615"/>
<dbReference type="GO" id="GO:0016740">
    <property type="term" value="F:transferase activity"/>
    <property type="evidence" value="ECO:0007669"/>
    <property type="project" value="UniProtKB-KW"/>
</dbReference>